<dbReference type="EC" id="3.2.1.14" evidence="2"/>
<evidence type="ECO:0000256" key="5">
    <source>
        <dbReference type="PROSITE-ProRule" id="PRU00261"/>
    </source>
</evidence>
<gene>
    <name evidence="8" type="ORF">FMEXI_10951</name>
</gene>
<evidence type="ECO:0000259" key="7">
    <source>
        <dbReference type="PROSITE" id="PS51910"/>
    </source>
</evidence>
<evidence type="ECO:0000256" key="1">
    <source>
        <dbReference type="ARBA" id="ARBA00008682"/>
    </source>
</evidence>
<accession>A0A8H5IDC9</accession>
<dbReference type="Gene3D" id="3.10.50.10">
    <property type="match status" value="1"/>
</dbReference>
<reference evidence="8 9" key="1">
    <citation type="submission" date="2020-05" db="EMBL/GenBank/DDBJ databases">
        <title>Identification and distribution of gene clusters putatively required for synthesis of sphingolipid metabolism inhibitors in phylogenetically diverse species of the filamentous fungus Fusarium.</title>
        <authorList>
            <person name="Kim H.-S."/>
            <person name="Busman M."/>
            <person name="Brown D.W."/>
            <person name="Divon H."/>
            <person name="Uhlig S."/>
            <person name="Proctor R.H."/>
        </authorList>
    </citation>
    <scope>NUCLEOTIDE SEQUENCE [LARGE SCALE GENOMIC DNA]</scope>
    <source>
        <strain evidence="8 9">NRRL 53147</strain>
    </source>
</reference>
<dbReference type="SMART" id="SM00636">
    <property type="entry name" value="Glyco_18"/>
    <property type="match status" value="1"/>
</dbReference>
<dbReference type="PANTHER" id="PTHR47700:SF2">
    <property type="entry name" value="CHITINASE"/>
    <property type="match status" value="1"/>
</dbReference>
<comment type="caution">
    <text evidence="5">Lacks conserved residue(s) required for the propagation of feature annotation.</text>
</comment>
<dbReference type="Proteomes" id="UP000522262">
    <property type="component" value="Unassembled WGS sequence"/>
</dbReference>
<comment type="caution">
    <text evidence="8">The sequence shown here is derived from an EMBL/GenBank/DDBJ whole genome shotgun (WGS) entry which is preliminary data.</text>
</comment>
<name>A0A8H5IDC9_9HYPO</name>
<evidence type="ECO:0000256" key="3">
    <source>
        <dbReference type="ARBA" id="ARBA00022669"/>
    </source>
</evidence>
<dbReference type="SUPFAM" id="SSF51445">
    <property type="entry name" value="(Trans)glycosidases"/>
    <property type="match status" value="1"/>
</dbReference>
<evidence type="ECO:0000259" key="6">
    <source>
        <dbReference type="PROSITE" id="PS50941"/>
    </source>
</evidence>
<evidence type="ECO:0000256" key="2">
    <source>
        <dbReference type="ARBA" id="ARBA00012729"/>
    </source>
</evidence>
<dbReference type="Pfam" id="PF00704">
    <property type="entry name" value="Glyco_hydro_18"/>
    <property type="match status" value="1"/>
</dbReference>
<feature type="disulfide bond" evidence="5">
    <location>
        <begin position="84"/>
        <end position="98"/>
    </location>
</feature>
<dbReference type="SUPFAM" id="SSF57016">
    <property type="entry name" value="Plant lectins/antimicrobial peptides"/>
    <property type="match status" value="4"/>
</dbReference>
<organism evidence="8 9">
    <name type="scientific">Fusarium mexicanum</name>
    <dbReference type="NCBI Taxonomy" id="751941"/>
    <lineage>
        <taxon>Eukaryota</taxon>
        <taxon>Fungi</taxon>
        <taxon>Dikarya</taxon>
        <taxon>Ascomycota</taxon>
        <taxon>Pezizomycotina</taxon>
        <taxon>Sordariomycetes</taxon>
        <taxon>Hypocreomycetidae</taxon>
        <taxon>Hypocreales</taxon>
        <taxon>Nectriaceae</taxon>
        <taxon>Fusarium</taxon>
        <taxon>Fusarium fujikuroi species complex</taxon>
    </lineage>
</organism>
<feature type="domain" description="GH18" evidence="7">
    <location>
        <begin position="175"/>
        <end position="527"/>
    </location>
</feature>
<evidence type="ECO:0000256" key="4">
    <source>
        <dbReference type="ARBA" id="ARBA00023026"/>
    </source>
</evidence>
<feature type="domain" description="Chitin-binding type-1" evidence="6">
    <location>
        <begin position="109"/>
        <end position="160"/>
    </location>
</feature>
<evidence type="ECO:0000313" key="9">
    <source>
        <dbReference type="Proteomes" id="UP000522262"/>
    </source>
</evidence>
<sequence length="1082" mass="116878">MQSIFRCGLLTSLASASITHQNPALTGPDVLSRWLDMRSPENDTTSNLISRSLSPEQLFGKRASEPPGEGALLCPNGECADKSCCSVDGVCGYGKGFCDTGCQSNCDATAMCGELSEGGDIPCGLNLCCSSGGWCGTTETHCVGPNKWSLCQQGYGSCSMIKPKTCGKGSGTADKRMIGYYQANNMRNRACNKVYPKDIKTDSYTHLYWAFATIDPSSYAVKLSDSEDEDNVRDFTALKGKGRNLQTWVAVGGYDFSDEDKPTHKTWASLCADAGHRAAFIKSAAAFMDKYGFQGIDLDWEYPGEPKRGGSRADIANFVLLLKDMKTAWGNKYGISLTLAPDYWYLRYFDVARLEPYVDHFGFMAYDLHGFWDADVKTLDPIIRGQADIREIANNTIPLAYAGVDFNKIVFGVAWYGRGYTVTNPSCNTLGCPFSGPSNPAKCTNSAGVMSLLEIQDKVKNGAKTRLLKDSAMKELVFDDQWIGYDDEETIDLKREFANNYCFGGLMAWSVDFEPGTASNSGDLEPEKSKDGKCGPKNNGAICEGTSYGDCCSEYGSCGSSELHCGTGCVSGKCVKNGKSTNGRCGAGFLGATCKGTSYGDCCSAGGWCGSSDGHCGDGCQNGACKNGGDGDGDTTIIDLKNKGTQAGKTGDNGADWPEELKDDICKYKFDQEKASEVSLTWFSSGAAYWFREWLFKNGADKWTDKFFKDVIAGGKQGSSTFDCKDLGSTTCTGPGSTPCTTYTPPMAFYVHVQIANMFSAFHKIWAKSVNFSIQQLSSGIKDIVKEYGDPPADDRGLILNMLVGILTAGAGVGAASPGIAGTLTFFSGAFASASANSGSFSPKVTADDLENDLENAYGTVFSAVLNATNGYVEDVLSGKLPSNMQGGGLTAEDWVFTRFAMGVWLSEPLITKAMNAYVDATHKKWLEFAKTRALMTGHNGRYYSLMASRPDTVCDLLRTQASDPVGKTQKMTKDVCTNKLSGCIWHDDKCVCFGITRRVVQNPKDKYTVLTSVEVDAMKKVVDDYDAALINNYECNNGKPSVPTQKDLSVTNPIQYPKCFIAFPTLSSKEEFGCSIPKDKW</sequence>
<protein>
    <recommendedName>
        <fullName evidence="2">chitinase</fullName>
        <ecNumber evidence="2">3.2.1.14</ecNumber>
    </recommendedName>
</protein>
<dbReference type="PROSITE" id="PS51910">
    <property type="entry name" value="GH18_2"/>
    <property type="match status" value="1"/>
</dbReference>
<proteinExistence type="inferred from homology"/>
<dbReference type="AlphaFoldDB" id="A0A8H5IDC9"/>
<feature type="disulfide bond" evidence="5">
    <location>
        <begin position="128"/>
        <end position="142"/>
    </location>
</feature>
<dbReference type="InterPro" id="IPR001223">
    <property type="entry name" value="Glyco_hydro18_cat"/>
</dbReference>
<dbReference type="Gene3D" id="3.20.20.80">
    <property type="entry name" value="Glycosidases"/>
    <property type="match status" value="1"/>
</dbReference>
<feature type="disulfide bond" evidence="5">
    <location>
        <begin position="102"/>
        <end position="106"/>
    </location>
</feature>
<dbReference type="Gene3D" id="3.30.60.10">
    <property type="entry name" value="Endochitinase-like"/>
    <property type="match status" value="4"/>
</dbReference>
<dbReference type="SUPFAM" id="SSF54556">
    <property type="entry name" value="Chitinase insertion domain"/>
    <property type="match status" value="1"/>
</dbReference>
<dbReference type="InterPro" id="IPR036861">
    <property type="entry name" value="Endochitinase-like_sf"/>
</dbReference>
<feature type="domain" description="Chitin-binding type-1" evidence="6">
    <location>
        <begin position="531"/>
        <end position="576"/>
    </location>
</feature>
<comment type="similarity">
    <text evidence="1">Belongs to the glycosyl hydrolase 18 family. Chitinase class V subfamily.</text>
</comment>
<dbReference type="GO" id="GO:0008061">
    <property type="term" value="F:chitin binding"/>
    <property type="evidence" value="ECO:0007669"/>
    <property type="project" value="UniProtKB-UniRule"/>
</dbReference>
<feature type="domain" description="Chitin-binding type-1" evidence="6">
    <location>
        <begin position="582"/>
        <end position="627"/>
    </location>
</feature>
<evidence type="ECO:0000313" key="8">
    <source>
        <dbReference type="EMBL" id="KAF5535200.1"/>
    </source>
</evidence>
<keyword evidence="9" id="KW-1185">Reference proteome</keyword>
<dbReference type="SMART" id="SM00270">
    <property type="entry name" value="ChtBD1"/>
    <property type="match status" value="4"/>
</dbReference>
<dbReference type="CDD" id="cd11618">
    <property type="entry name" value="ChtBD1_1"/>
    <property type="match status" value="2"/>
</dbReference>
<keyword evidence="4" id="KW-0843">Virulence</keyword>
<dbReference type="InterPro" id="IPR053214">
    <property type="entry name" value="LysM12-like"/>
</dbReference>
<keyword evidence="3 5" id="KW-0147">Chitin-binding</keyword>
<dbReference type="CDD" id="cd00035">
    <property type="entry name" value="ChtBD1"/>
    <property type="match status" value="2"/>
</dbReference>
<feature type="disulfide bond" evidence="5">
    <location>
        <begin position="123"/>
        <end position="135"/>
    </location>
</feature>
<dbReference type="InterPro" id="IPR029070">
    <property type="entry name" value="Chitinase_insertion_sf"/>
</dbReference>
<keyword evidence="8" id="KW-0378">Hydrolase</keyword>
<feature type="disulfide bond" evidence="5">
    <location>
        <begin position="602"/>
        <end position="616"/>
    </location>
</feature>
<keyword evidence="5" id="KW-1015">Disulfide bond</keyword>
<feature type="domain" description="Chitin-binding type-1" evidence="6">
    <location>
        <begin position="56"/>
        <end position="108"/>
    </location>
</feature>
<dbReference type="InterPro" id="IPR017853">
    <property type="entry name" value="GH"/>
</dbReference>
<dbReference type="InterPro" id="IPR001002">
    <property type="entry name" value="Chitin-bd_1"/>
</dbReference>
<feature type="disulfide bond" evidence="5">
    <location>
        <begin position="551"/>
        <end position="565"/>
    </location>
</feature>
<dbReference type="GO" id="GO:0008843">
    <property type="term" value="F:endochitinase activity"/>
    <property type="evidence" value="ECO:0007669"/>
    <property type="project" value="UniProtKB-EC"/>
</dbReference>
<dbReference type="InterPro" id="IPR011583">
    <property type="entry name" value="Chitinase_II/V-like_cat"/>
</dbReference>
<dbReference type="GO" id="GO:0005975">
    <property type="term" value="P:carbohydrate metabolic process"/>
    <property type="evidence" value="ECO:0007669"/>
    <property type="project" value="InterPro"/>
</dbReference>
<dbReference type="EMBL" id="JAAOAM010000282">
    <property type="protein sequence ID" value="KAF5535200.1"/>
    <property type="molecule type" value="Genomic_DNA"/>
</dbReference>
<dbReference type="PANTHER" id="PTHR47700">
    <property type="entry name" value="V CHITINASE, PUTATIVE (AFU_ORTHOLOGUE AFUA_6G13720)-RELATED"/>
    <property type="match status" value="1"/>
</dbReference>
<dbReference type="PROSITE" id="PS50941">
    <property type="entry name" value="CHIT_BIND_I_2"/>
    <property type="match status" value="4"/>
</dbReference>